<evidence type="ECO:0000259" key="4">
    <source>
        <dbReference type="Pfam" id="PF00135"/>
    </source>
</evidence>
<accession>A0A0H3UAI1</accession>
<dbReference type="PROSITE" id="PS00122">
    <property type="entry name" value="CARBOXYLESTERASE_B_1"/>
    <property type="match status" value="1"/>
</dbReference>
<dbReference type="Pfam" id="PF00135">
    <property type="entry name" value="COesterase"/>
    <property type="match status" value="1"/>
</dbReference>
<dbReference type="EMBL" id="KF540238">
    <property type="protein sequence ID" value="AIF26587.1"/>
    <property type="molecule type" value="Genomic_DNA"/>
</dbReference>
<dbReference type="SUPFAM" id="SSF53474">
    <property type="entry name" value="alpha/beta-Hydrolases"/>
    <property type="match status" value="1"/>
</dbReference>
<comment type="similarity">
    <text evidence="1 3">Belongs to the type-B carboxylesterase/lipase family.</text>
</comment>
<evidence type="ECO:0000313" key="5">
    <source>
        <dbReference type="EMBL" id="AIF26587.1"/>
    </source>
</evidence>
<reference evidence="5" key="1">
    <citation type="submission" date="2013-08" db="EMBL/GenBank/DDBJ databases">
        <title>Comparison of modified E. coli strains.</title>
        <authorList>
            <person name="Juergensen J."/>
            <person name="Bonge A."/>
            <person name="Streit W.R."/>
        </authorList>
    </citation>
    <scope>NUCLEOTIDE SEQUENCE</scope>
</reference>
<protein>
    <recommendedName>
        <fullName evidence="3">Carboxylic ester hydrolase</fullName>
        <ecNumber evidence="3">3.1.1.-</ecNumber>
    </recommendedName>
</protein>
<evidence type="ECO:0000256" key="1">
    <source>
        <dbReference type="ARBA" id="ARBA00005964"/>
    </source>
</evidence>
<dbReference type="ESTHER" id="9bact-a0a0h3uai1">
    <property type="family name" value="Carb_B_Bacteria"/>
</dbReference>
<evidence type="ECO:0000256" key="2">
    <source>
        <dbReference type="ARBA" id="ARBA00022801"/>
    </source>
</evidence>
<feature type="chain" id="PRO_5005118725" description="Carboxylic ester hydrolase" evidence="3">
    <location>
        <begin position="25"/>
        <end position="549"/>
    </location>
</feature>
<dbReference type="GO" id="GO:0016787">
    <property type="term" value="F:hydrolase activity"/>
    <property type="evidence" value="ECO:0007669"/>
    <property type="project" value="UniProtKB-KW"/>
</dbReference>
<keyword evidence="2 3" id="KW-0378">Hydrolase</keyword>
<dbReference type="EC" id="3.1.1.-" evidence="3"/>
<feature type="domain" description="Carboxylesterase type B" evidence="4">
    <location>
        <begin position="50"/>
        <end position="538"/>
    </location>
</feature>
<sequence>MEMKSIVRTVTLMAAVGTLLLAGACCGQGNSKCCCSDDGQQLFVGDDIAVAQTIYGKVRGFILRDIYQFRGIPYGASTAGANRFMPPREPEPWEYVRPAMNFGESAPQVVYYDRRPESVSGFVDHWNYDLIGEDCLRLNVWTPGLDGQKRPVLVWLHGGGFSSGNGIEQDGYDGENLSRYGDVVCVSINHRLNAFGFSDFAAVGGEKYLHSGNVGMLDIVAALKWVNKNIEAFGGDPGNVTVMGQSGGGFKVSLVASMPSAKGLVHKGVPLSGNCVRASDKGYAEALGAFILEKAGLKPSEIDKLQQMPWEEYYALANAAAKEFKYDGSGLLGGFSPVADGVDIPAGTLYDPSDETLPDIPMLYCTTLQEWNPDRDIPEMENITLEQVTEFMKSRYGEKTKAVVEAYAATFPSFRPIEIMAMLGWNRTSVVESADTKLAQKSPVYMALFQWQPPMFNGRMRAFHCLDISFWFHNTDKMITHTGGGKRPMALSDKMSDALVAFMRTGNPNCKSLPAWPEYNSETGPLMILDDKCRVENDPDRECRKVITE</sequence>
<organism evidence="5">
    <name type="scientific">uncultured bacterium fosmid pJB65E1</name>
    <dbReference type="NCBI Taxonomy" id="1478066"/>
    <lineage>
        <taxon>Bacteria</taxon>
        <taxon>environmental samples</taxon>
    </lineage>
</organism>
<dbReference type="PANTHER" id="PTHR11559">
    <property type="entry name" value="CARBOXYLESTERASE"/>
    <property type="match status" value="1"/>
</dbReference>
<feature type="signal peptide" evidence="3">
    <location>
        <begin position="1"/>
        <end position="24"/>
    </location>
</feature>
<dbReference type="PROSITE" id="PS51257">
    <property type="entry name" value="PROKAR_LIPOPROTEIN"/>
    <property type="match status" value="1"/>
</dbReference>
<evidence type="ECO:0000256" key="3">
    <source>
        <dbReference type="RuleBase" id="RU361235"/>
    </source>
</evidence>
<dbReference type="InterPro" id="IPR050309">
    <property type="entry name" value="Type-B_Carboxylest/Lipase"/>
</dbReference>
<dbReference type="Gene3D" id="3.40.50.1820">
    <property type="entry name" value="alpha/beta hydrolase"/>
    <property type="match status" value="1"/>
</dbReference>
<dbReference type="InterPro" id="IPR029058">
    <property type="entry name" value="AB_hydrolase_fold"/>
</dbReference>
<dbReference type="InterPro" id="IPR002018">
    <property type="entry name" value="CarbesteraseB"/>
</dbReference>
<proteinExistence type="inferred from homology"/>
<dbReference type="AlphaFoldDB" id="A0A0H3UAI1"/>
<name>A0A0H3UAI1_9BACT</name>
<dbReference type="InterPro" id="IPR019826">
    <property type="entry name" value="Carboxylesterase_B_AS"/>
</dbReference>
<keyword evidence="3" id="KW-0732">Signal</keyword>